<protein>
    <recommendedName>
        <fullName evidence="2">FHA domain-containing protein</fullName>
    </recommendedName>
</protein>
<dbReference type="EMBL" id="JAINUG010000099">
    <property type="protein sequence ID" value="KAJ8397185.1"/>
    <property type="molecule type" value="Genomic_DNA"/>
</dbReference>
<dbReference type="Gene3D" id="2.60.200.20">
    <property type="match status" value="1"/>
</dbReference>
<dbReference type="InterPro" id="IPR000253">
    <property type="entry name" value="FHA_dom"/>
</dbReference>
<feature type="compositionally biased region" description="Polar residues" evidence="1">
    <location>
        <begin position="189"/>
        <end position="198"/>
    </location>
</feature>
<evidence type="ECO:0000313" key="3">
    <source>
        <dbReference type="EMBL" id="KAJ8397185.1"/>
    </source>
</evidence>
<dbReference type="Proteomes" id="UP001221898">
    <property type="component" value="Unassembled WGS sequence"/>
</dbReference>
<sequence length="429" mass="44753">METMSLPDNWRKDFHASDGVIDSVVDMDHLNRNLAECGRQARQVLQSTPLELIETGKGLKFQAERPHLVSLGSGRLSTAITLLPLPEGRTTLGHGAMDISIQGLGVAAQHCYIENRSGVISLHPCGNQCAIDGLPVTKPVRLSQGCMLCFGQSAFFRFNHPEEAFRMKSMMPGANTGSSGTFRIHTDSDSLVNGNHQSGPPPRERPRPQHSALVSSIEKDLQDIMDSLVMDDPQPSSSASQAKMASGQPAPPSPLSPVVNGVGRYLSSPPTSPGAMSVGSSYENASPPFSPLSSPSATSSGSYNSPSPGGCQDTGHALPPVPVRSSSYNYSSQPPVPQPRTLLPSHQGGAGGLKVPESPRLHRKGLLEAPPSPTLAPRGEGQGQGGQDGARSRGGDSPRHAHGLSSFSVSLATGSGSPVGRTAVPASPG</sequence>
<dbReference type="PANTHER" id="PTHR12156:SF30">
    <property type="entry name" value="PLECKSTRIN HOMOLOGY-LIKE DOMAIN FAMILY B MEMBER 1 ISOFORM X1"/>
    <property type="match status" value="1"/>
</dbReference>
<name>A0AAD7WHU6_9TELE</name>
<gene>
    <name evidence="3" type="ORF">AAFF_G00440190</name>
</gene>
<feature type="compositionally biased region" description="Polar residues" evidence="1">
    <location>
        <begin position="405"/>
        <end position="416"/>
    </location>
</feature>
<comment type="caution">
    <text evidence="3">The sequence shown here is derived from an EMBL/GenBank/DDBJ whole genome shotgun (WGS) entry which is preliminary data.</text>
</comment>
<keyword evidence="4" id="KW-1185">Reference proteome</keyword>
<feature type="compositionally biased region" description="Polar residues" evidence="1">
    <location>
        <begin position="324"/>
        <end position="333"/>
    </location>
</feature>
<dbReference type="GO" id="GO:0070507">
    <property type="term" value="P:regulation of microtubule cytoskeleton organization"/>
    <property type="evidence" value="ECO:0007669"/>
    <property type="project" value="TreeGrafter"/>
</dbReference>
<dbReference type="Pfam" id="PF00498">
    <property type="entry name" value="FHA"/>
    <property type="match status" value="1"/>
</dbReference>
<dbReference type="SUPFAM" id="SSF49879">
    <property type="entry name" value="SMAD/FHA domain"/>
    <property type="match status" value="1"/>
</dbReference>
<evidence type="ECO:0000259" key="2">
    <source>
        <dbReference type="Pfam" id="PF00498"/>
    </source>
</evidence>
<dbReference type="CDD" id="cd22713">
    <property type="entry name" value="FHA_PHLB1"/>
    <property type="match status" value="1"/>
</dbReference>
<dbReference type="InterPro" id="IPR008984">
    <property type="entry name" value="SMAD_FHA_dom_sf"/>
</dbReference>
<evidence type="ECO:0000313" key="4">
    <source>
        <dbReference type="Proteomes" id="UP001221898"/>
    </source>
</evidence>
<dbReference type="GO" id="GO:0045180">
    <property type="term" value="C:basal cortex"/>
    <property type="evidence" value="ECO:0007669"/>
    <property type="project" value="TreeGrafter"/>
</dbReference>
<dbReference type="FunFam" id="2.60.200.20:FF:000004">
    <property type="entry name" value="pleckstrin homology-like domain family B member 1 isoform X1"/>
    <property type="match status" value="1"/>
</dbReference>
<feature type="compositionally biased region" description="Low complexity" evidence="1">
    <location>
        <begin position="291"/>
        <end position="308"/>
    </location>
</feature>
<feature type="compositionally biased region" description="Polar residues" evidence="1">
    <location>
        <begin position="234"/>
        <end position="243"/>
    </location>
</feature>
<dbReference type="PANTHER" id="PTHR12156">
    <property type="entry name" value="PLECKSTRIN HOMOLOGY-LIKE DOMAIN, FAMILY B, MEMBER 3"/>
    <property type="match status" value="1"/>
</dbReference>
<evidence type="ECO:0000256" key="1">
    <source>
        <dbReference type="SAM" id="MobiDB-lite"/>
    </source>
</evidence>
<feature type="region of interest" description="Disordered" evidence="1">
    <location>
        <begin position="170"/>
        <end position="215"/>
    </location>
</feature>
<dbReference type="AlphaFoldDB" id="A0AAD7WHU6"/>
<feature type="region of interest" description="Disordered" evidence="1">
    <location>
        <begin position="228"/>
        <end position="429"/>
    </location>
</feature>
<reference evidence="3" key="1">
    <citation type="journal article" date="2023" name="Science">
        <title>Genome structures resolve the early diversification of teleost fishes.</title>
        <authorList>
            <person name="Parey E."/>
            <person name="Louis A."/>
            <person name="Montfort J."/>
            <person name="Bouchez O."/>
            <person name="Roques C."/>
            <person name="Iampietro C."/>
            <person name="Lluch J."/>
            <person name="Castinel A."/>
            <person name="Donnadieu C."/>
            <person name="Desvignes T."/>
            <person name="Floi Bucao C."/>
            <person name="Jouanno E."/>
            <person name="Wen M."/>
            <person name="Mejri S."/>
            <person name="Dirks R."/>
            <person name="Jansen H."/>
            <person name="Henkel C."/>
            <person name="Chen W.J."/>
            <person name="Zahm M."/>
            <person name="Cabau C."/>
            <person name="Klopp C."/>
            <person name="Thompson A.W."/>
            <person name="Robinson-Rechavi M."/>
            <person name="Braasch I."/>
            <person name="Lecointre G."/>
            <person name="Bobe J."/>
            <person name="Postlethwait J.H."/>
            <person name="Berthelot C."/>
            <person name="Roest Crollius H."/>
            <person name="Guiguen Y."/>
        </authorList>
    </citation>
    <scope>NUCLEOTIDE SEQUENCE</scope>
    <source>
        <strain evidence="3">NC1722</strain>
    </source>
</reference>
<feature type="domain" description="FHA" evidence="2">
    <location>
        <begin position="96"/>
        <end position="151"/>
    </location>
</feature>
<organism evidence="3 4">
    <name type="scientific">Aldrovandia affinis</name>
    <dbReference type="NCBI Taxonomy" id="143900"/>
    <lineage>
        <taxon>Eukaryota</taxon>
        <taxon>Metazoa</taxon>
        <taxon>Chordata</taxon>
        <taxon>Craniata</taxon>
        <taxon>Vertebrata</taxon>
        <taxon>Euteleostomi</taxon>
        <taxon>Actinopterygii</taxon>
        <taxon>Neopterygii</taxon>
        <taxon>Teleostei</taxon>
        <taxon>Notacanthiformes</taxon>
        <taxon>Halosauridae</taxon>
        <taxon>Aldrovandia</taxon>
    </lineage>
</organism>
<dbReference type="InterPro" id="IPR052212">
    <property type="entry name" value="PH-like_domain"/>
</dbReference>
<feature type="compositionally biased region" description="Basic and acidic residues" evidence="1">
    <location>
        <begin position="390"/>
        <end position="399"/>
    </location>
</feature>
<accession>A0AAD7WHU6</accession>
<proteinExistence type="predicted"/>